<dbReference type="Gramene" id="GBG74230">
    <property type="protein sequence ID" value="GBG74230"/>
    <property type="gene ID" value="CBR_g17941"/>
</dbReference>
<feature type="region of interest" description="Disordered" evidence="1">
    <location>
        <begin position="1"/>
        <end position="45"/>
    </location>
</feature>
<dbReference type="AlphaFoldDB" id="A0A388KVY9"/>
<accession>A0A388KVY9</accession>
<feature type="compositionally biased region" description="Basic and acidic residues" evidence="1">
    <location>
        <begin position="1"/>
        <end position="12"/>
    </location>
</feature>
<feature type="region of interest" description="Disordered" evidence="1">
    <location>
        <begin position="112"/>
        <end position="138"/>
    </location>
</feature>
<proteinExistence type="predicted"/>
<dbReference type="Proteomes" id="UP000265515">
    <property type="component" value="Unassembled WGS sequence"/>
</dbReference>
<feature type="compositionally biased region" description="Gly residues" evidence="1">
    <location>
        <begin position="13"/>
        <end position="24"/>
    </location>
</feature>
<protein>
    <submittedName>
        <fullName evidence="2">Uncharacterized protein</fullName>
    </submittedName>
</protein>
<comment type="caution">
    <text evidence="2">The sequence shown here is derived from an EMBL/GenBank/DDBJ whole genome shotgun (WGS) entry which is preliminary data.</text>
</comment>
<keyword evidence="3" id="KW-1185">Reference proteome</keyword>
<gene>
    <name evidence="2" type="ORF">CBR_g17941</name>
</gene>
<organism evidence="2 3">
    <name type="scientific">Chara braunii</name>
    <name type="common">Braun's stonewort</name>
    <dbReference type="NCBI Taxonomy" id="69332"/>
    <lineage>
        <taxon>Eukaryota</taxon>
        <taxon>Viridiplantae</taxon>
        <taxon>Streptophyta</taxon>
        <taxon>Charophyceae</taxon>
        <taxon>Charales</taxon>
        <taxon>Characeae</taxon>
        <taxon>Chara</taxon>
    </lineage>
</organism>
<evidence type="ECO:0000313" key="3">
    <source>
        <dbReference type="Proteomes" id="UP000265515"/>
    </source>
</evidence>
<feature type="compositionally biased region" description="Basic and acidic residues" evidence="1">
    <location>
        <begin position="113"/>
        <end position="130"/>
    </location>
</feature>
<dbReference type="EMBL" id="BFEA01000199">
    <property type="protein sequence ID" value="GBG74230.1"/>
    <property type="molecule type" value="Genomic_DNA"/>
</dbReference>
<sequence length="253" mass="26768">MAAARDGRRTEGEGGGGGGGGGVLGERVGAGEAGDRGRAEGASAGLGTAIASSARLRRKLRGVRVVRYAQEEGIRRLPPRCSAAISAGNGPLGGDDNAVLVAIAAAIRSCAKRGSDSDKGGGAESVERSEAAASSSLPRLLHRTDKRMELRIEDGGSKDKVEQGDWWLKQVWEQRPGWLRVWNPNLPAFPVPIIAQRWEKPCKGDHTALETVANVLTSVPFIVIGLNTHRMAMSTPKLKTKESLRMYGKSVIG</sequence>
<evidence type="ECO:0000313" key="2">
    <source>
        <dbReference type="EMBL" id="GBG74230.1"/>
    </source>
</evidence>
<reference evidence="2 3" key="1">
    <citation type="journal article" date="2018" name="Cell">
        <title>The Chara Genome: Secondary Complexity and Implications for Plant Terrestrialization.</title>
        <authorList>
            <person name="Nishiyama T."/>
            <person name="Sakayama H."/>
            <person name="Vries J.D."/>
            <person name="Buschmann H."/>
            <person name="Saint-Marcoux D."/>
            <person name="Ullrich K.K."/>
            <person name="Haas F.B."/>
            <person name="Vanderstraeten L."/>
            <person name="Becker D."/>
            <person name="Lang D."/>
            <person name="Vosolsobe S."/>
            <person name="Rombauts S."/>
            <person name="Wilhelmsson P.K.I."/>
            <person name="Janitza P."/>
            <person name="Kern R."/>
            <person name="Heyl A."/>
            <person name="Rumpler F."/>
            <person name="Villalobos L.I.A.C."/>
            <person name="Clay J.M."/>
            <person name="Skokan R."/>
            <person name="Toyoda A."/>
            <person name="Suzuki Y."/>
            <person name="Kagoshima H."/>
            <person name="Schijlen E."/>
            <person name="Tajeshwar N."/>
            <person name="Catarino B."/>
            <person name="Hetherington A.J."/>
            <person name="Saltykova A."/>
            <person name="Bonnot C."/>
            <person name="Breuninger H."/>
            <person name="Symeonidi A."/>
            <person name="Radhakrishnan G.V."/>
            <person name="Van Nieuwerburgh F."/>
            <person name="Deforce D."/>
            <person name="Chang C."/>
            <person name="Karol K.G."/>
            <person name="Hedrich R."/>
            <person name="Ulvskov P."/>
            <person name="Glockner G."/>
            <person name="Delwiche C.F."/>
            <person name="Petrasek J."/>
            <person name="Van de Peer Y."/>
            <person name="Friml J."/>
            <person name="Beilby M."/>
            <person name="Dolan L."/>
            <person name="Kohara Y."/>
            <person name="Sugano S."/>
            <person name="Fujiyama A."/>
            <person name="Delaux P.-M."/>
            <person name="Quint M."/>
            <person name="TheiBen G."/>
            <person name="Hagemann M."/>
            <person name="Harholt J."/>
            <person name="Dunand C."/>
            <person name="Zachgo S."/>
            <person name="Langdale J."/>
            <person name="Maumus F."/>
            <person name="Straeten D.V.D."/>
            <person name="Gould S.B."/>
            <person name="Rensing S.A."/>
        </authorList>
    </citation>
    <scope>NUCLEOTIDE SEQUENCE [LARGE SCALE GENOMIC DNA]</scope>
    <source>
        <strain evidence="2 3">S276</strain>
    </source>
</reference>
<name>A0A388KVY9_CHABU</name>
<dbReference type="OrthoDB" id="534610at2759"/>
<evidence type="ECO:0000256" key="1">
    <source>
        <dbReference type="SAM" id="MobiDB-lite"/>
    </source>
</evidence>